<dbReference type="Proteomes" id="UP000236630">
    <property type="component" value="Unassembled WGS sequence"/>
</dbReference>
<keyword evidence="2" id="KW-1185">Reference proteome</keyword>
<evidence type="ECO:0000313" key="2">
    <source>
        <dbReference type="Proteomes" id="UP000236630"/>
    </source>
</evidence>
<evidence type="ECO:0000313" key="1">
    <source>
        <dbReference type="EMBL" id="GAY56960.1"/>
    </source>
</evidence>
<organism evidence="1 2">
    <name type="scientific">Citrus unshiu</name>
    <name type="common">Satsuma mandarin</name>
    <name type="synonym">Citrus nobilis var. unshiu</name>
    <dbReference type="NCBI Taxonomy" id="55188"/>
    <lineage>
        <taxon>Eukaryota</taxon>
        <taxon>Viridiplantae</taxon>
        <taxon>Streptophyta</taxon>
        <taxon>Embryophyta</taxon>
        <taxon>Tracheophyta</taxon>
        <taxon>Spermatophyta</taxon>
        <taxon>Magnoliopsida</taxon>
        <taxon>eudicotyledons</taxon>
        <taxon>Gunneridae</taxon>
        <taxon>Pentapetalae</taxon>
        <taxon>rosids</taxon>
        <taxon>malvids</taxon>
        <taxon>Sapindales</taxon>
        <taxon>Rutaceae</taxon>
        <taxon>Aurantioideae</taxon>
        <taxon>Citrus</taxon>
    </lineage>
</organism>
<protein>
    <submittedName>
        <fullName evidence="1">Uncharacterized protein</fullName>
    </submittedName>
</protein>
<name>A0A2H5PX65_CITUN</name>
<reference evidence="1 2" key="1">
    <citation type="journal article" date="2017" name="Front. Genet.">
        <title>Draft sequencing of the heterozygous diploid genome of Satsuma (Citrus unshiu Marc.) using a hybrid assembly approach.</title>
        <authorList>
            <person name="Shimizu T."/>
            <person name="Tanizawa Y."/>
            <person name="Mochizuki T."/>
            <person name="Nagasaki H."/>
            <person name="Yoshioka T."/>
            <person name="Toyoda A."/>
            <person name="Fujiyama A."/>
            <person name="Kaminuma E."/>
            <person name="Nakamura Y."/>
        </authorList>
    </citation>
    <scope>NUCLEOTIDE SEQUENCE [LARGE SCALE GENOMIC DNA]</scope>
    <source>
        <strain evidence="2">cv. Miyagawa wase</strain>
    </source>
</reference>
<dbReference type="EMBL" id="BDQV01000149">
    <property type="protein sequence ID" value="GAY56960.1"/>
    <property type="molecule type" value="Genomic_DNA"/>
</dbReference>
<sequence length="71" mass="7951">MKDRYITTRYPLSPAPSGNHFGLTEAADELIPTHNRCCFHSHIDVGQNPLHNRTLYLGQLVGSFGAYKAHN</sequence>
<proteinExistence type="predicted"/>
<comment type="caution">
    <text evidence="1">The sequence shown here is derived from an EMBL/GenBank/DDBJ whole genome shotgun (WGS) entry which is preliminary data.</text>
</comment>
<feature type="non-terminal residue" evidence="1">
    <location>
        <position position="71"/>
    </location>
</feature>
<accession>A0A2H5PX65</accession>
<gene>
    <name evidence="1" type="ORF">CUMW_175790</name>
</gene>
<dbReference type="AlphaFoldDB" id="A0A2H5PX65"/>